<feature type="region of interest" description="Disordered" evidence="1">
    <location>
        <begin position="102"/>
        <end position="159"/>
    </location>
</feature>
<name>A0A914R9P7_PAREQ</name>
<dbReference type="WBParaSite" id="PEQ_0000319901-mRNA-1">
    <property type="protein sequence ID" value="PEQ_0000319901-mRNA-1"/>
    <property type="gene ID" value="PEQ_0000319901"/>
</dbReference>
<reference evidence="3" key="1">
    <citation type="submission" date="2022-11" db="UniProtKB">
        <authorList>
            <consortium name="WormBaseParasite"/>
        </authorList>
    </citation>
    <scope>IDENTIFICATION</scope>
</reference>
<dbReference type="Proteomes" id="UP000887564">
    <property type="component" value="Unplaced"/>
</dbReference>
<evidence type="ECO:0000256" key="1">
    <source>
        <dbReference type="SAM" id="MobiDB-lite"/>
    </source>
</evidence>
<evidence type="ECO:0000313" key="2">
    <source>
        <dbReference type="Proteomes" id="UP000887564"/>
    </source>
</evidence>
<organism evidence="2 3">
    <name type="scientific">Parascaris equorum</name>
    <name type="common">Equine roundworm</name>
    <dbReference type="NCBI Taxonomy" id="6256"/>
    <lineage>
        <taxon>Eukaryota</taxon>
        <taxon>Metazoa</taxon>
        <taxon>Ecdysozoa</taxon>
        <taxon>Nematoda</taxon>
        <taxon>Chromadorea</taxon>
        <taxon>Rhabditida</taxon>
        <taxon>Spirurina</taxon>
        <taxon>Ascaridomorpha</taxon>
        <taxon>Ascaridoidea</taxon>
        <taxon>Ascarididae</taxon>
        <taxon>Parascaris</taxon>
    </lineage>
</organism>
<accession>A0A914R9P7</accession>
<feature type="compositionally biased region" description="Pro residues" evidence="1">
    <location>
        <begin position="106"/>
        <end position="118"/>
    </location>
</feature>
<feature type="compositionally biased region" description="Pro residues" evidence="1">
    <location>
        <begin position="127"/>
        <end position="145"/>
    </location>
</feature>
<dbReference type="AlphaFoldDB" id="A0A914R9P7"/>
<evidence type="ECO:0000313" key="3">
    <source>
        <dbReference type="WBParaSite" id="PEQ_0000319901-mRNA-1"/>
    </source>
</evidence>
<proteinExistence type="predicted"/>
<feature type="compositionally biased region" description="Polar residues" evidence="1">
    <location>
        <begin position="146"/>
        <end position="159"/>
    </location>
</feature>
<sequence>MLNKVDSLVQKLEAERKNIDETVADPAVKDDIASKKVALMRVDDVIKSLRSLAKLLDEQKQIQIEKLLNQHKDLKISPEQISGIVEVLKKEEELEALDAFLQGVTPYPPPPPEPPAMPPEEKTPTTAPIPPPEMLIDPKLPPVPPTQSKSQSSFKETSV</sequence>
<protein>
    <submittedName>
        <fullName evidence="3">Uncharacterized protein</fullName>
    </submittedName>
</protein>
<keyword evidence="2" id="KW-1185">Reference proteome</keyword>